<sequence>MQGPVTWTYHAIKRQLNKDKSEPIEQREKSTHKGRSCSHRSATEATTTSKCEICIAEKSAARKYRWKLLLLLLPGFFVSSLDLTVVATALPAIASHFNKFNELNWIVTAFTLTSCAFIPIYGQLADIFGRYVALQFSMVTLTIGSILCAAAPAWGILLLGRALQGVGCAGMSNVSMIILADQVSLKEQAKITSIFQFLNGIAYSTGPVIGGYLTQANWRYVFALCAGMGGARPLSQNQVLVPNLSALASGCATLDIGGATLFIAGVGLIILGTAWGGSSYPWSSAGVIAPLVIGFLLCIAFVLWERALEPNGLLSKSLPRTVPMIPFDLLTDKDITLICILAAATGTAIYAAFYFIGIYFTLVEGKPSGEAGLQLLYYVPGLGLGIYWAMFACNVYPRQTFFPLIVGTVIETSGMAALTYAVKRADRTLVNGMMAVAGFGTGCRFMPEGLHLAGMFRNRLAPVYSIARFAHPFGGTLALTVMGAVFQNKMAKVFDSVGGDGGFDMHNTASLDALNEQSEEVQRVVRAAGADAVMWAFVSVLPFLGLSLLANLGLGNVWISKRENARNSSSLEREVGREEGGAEFEDGVVNGGKVLSEAGDSKRAEGARHRTVIERDGLPDVLAGVYIWAIARGRVRQERRPGPAEDEPYRRRGVRVDNEEGSIESLKPRRLAEREKTRGNRGGV</sequence>
<feature type="transmembrane region" description="Helical" evidence="6">
    <location>
        <begin position="256"/>
        <end position="276"/>
    </location>
</feature>
<dbReference type="OrthoDB" id="6770063at2759"/>
<evidence type="ECO:0000259" key="7">
    <source>
        <dbReference type="PROSITE" id="PS50850"/>
    </source>
</evidence>
<feature type="transmembrane region" description="Helical" evidence="6">
    <location>
        <begin position="375"/>
        <end position="393"/>
    </location>
</feature>
<dbReference type="VEuPathDB" id="FungiDB:AB675_413"/>
<dbReference type="PANTHER" id="PTHR23501:SF39">
    <property type="entry name" value="MULTIDRUG TRANSPORTER, PUTATIVE (AFU_ORTHOLOGUE AFUA_1G05010)-RELATED"/>
    <property type="match status" value="1"/>
</dbReference>
<name>A0A0N1P3P0_9EURO</name>
<feature type="region of interest" description="Disordered" evidence="5">
    <location>
        <begin position="637"/>
        <end position="684"/>
    </location>
</feature>
<evidence type="ECO:0000256" key="5">
    <source>
        <dbReference type="SAM" id="MobiDB-lite"/>
    </source>
</evidence>
<feature type="region of interest" description="Disordered" evidence="5">
    <location>
        <begin position="20"/>
        <end position="41"/>
    </location>
</feature>
<feature type="transmembrane region" description="Helical" evidence="6">
    <location>
        <begin position="162"/>
        <end position="180"/>
    </location>
</feature>
<proteinExistence type="predicted"/>
<comment type="caution">
    <text evidence="8">The sequence shown here is derived from an EMBL/GenBank/DDBJ whole genome shotgun (WGS) entry which is preliminary data.</text>
</comment>
<dbReference type="PROSITE" id="PS50850">
    <property type="entry name" value="MFS"/>
    <property type="match status" value="1"/>
</dbReference>
<feature type="compositionally biased region" description="Basic and acidic residues" evidence="5">
    <location>
        <begin position="666"/>
        <end position="678"/>
    </location>
</feature>
<dbReference type="SUPFAM" id="SSF103473">
    <property type="entry name" value="MFS general substrate transporter"/>
    <property type="match status" value="2"/>
</dbReference>
<evidence type="ECO:0000256" key="3">
    <source>
        <dbReference type="ARBA" id="ARBA00022989"/>
    </source>
</evidence>
<feature type="transmembrane region" description="Helical" evidence="6">
    <location>
        <begin position="282"/>
        <end position="304"/>
    </location>
</feature>
<evidence type="ECO:0000256" key="2">
    <source>
        <dbReference type="ARBA" id="ARBA00022692"/>
    </source>
</evidence>
<dbReference type="InterPro" id="IPR020846">
    <property type="entry name" value="MFS_dom"/>
</dbReference>
<dbReference type="EMBL" id="LFJN01000001">
    <property type="protein sequence ID" value="KPI45540.1"/>
    <property type="molecule type" value="Genomic_DNA"/>
</dbReference>
<dbReference type="GO" id="GO:0005886">
    <property type="term" value="C:plasma membrane"/>
    <property type="evidence" value="ECO:0007669"/>
    <property type="project" value="TreeGrafter"/>
</dbReference>
<dbReference type="RefSeq" id="XP_018005503.1">
    <property type="nucleotide sequence ID" value="XM_018144256.1"/>
</dbReference>
<dbReference type="Gene3D" id="1.20.1720.10">
    <property type="entry name" value="Multidrug resistance protein D"/>
    <property type="match status" value="1"/>
</dbReference>
<feature type="transmembrane region" description="Helical" evidence="6">
    <location>
        <begin position="105"/>
        <end position="124"/>
    </location>
</feature>
<dbReference type="AlphaFoldDB" id="A0A0N1P3P0"/>
<keyword evidence="3 6" id="KW-1133">Transmembrane helix</keyword>
<feature type="domain" description="Major facilitator superfamily (MFS) profile" evidence="7">
    <location>
        <begin position="68"/>
        <end position="565"/>
    </location>
</feature>
<keyword evidence="9" id="KW-1185">Reference proteome</keyword>
<evidence type="ECO:0000256" key="1">
    <source>
        <dbReference type="ARBA" id="ARBA00004141"/>
    </source>
</evidence>
<reference evidence="8 9" key="1">
    <citation type="submission" date="2015-06" db="EMBL/GenBank/DDBJ databases">
        <title>Draft genome of the ant-associated black yeast Phialophora attae CBS 131958.</title>
        <authorList>
            <person name="Moreno L.F."/>
            <person name="Stielow B.J."/>
            <person name="de Hoog S."/>
            <person name="Vicente V.A."/>
            <person name="Weiss V.A."/>
            <person name="de Vries M."/>
            <person name="Cruz L.M."/>
            <person name="Souza E.M."/>
        </authorList>
    </citation>
    <scope>NUCLEOTIDE SEQUENCE [LARGE SCALE GENOMIC DNA]</scope>
    <source>
        <strain evidence="8 9">CBS 131958</strain>
    </source>
</reference>
<dbReference type="InterPro" id="IPR011701">
    <property type="entry name" value="MFS"/>
</dbReference>
<dbReference type="GeneID" id="28736125"/>
<dbReference type="Pfam" id="PF07690">
    <property type="entry name" value="MFS_1"/>
    <property type="match status" value="1"/>
</dbReference>
<feature type="compositionally biased region" description="Basic and acidic residues" evidence="5">
    <location>
        <begin position="20"/>
        <end position="31"/>
    </location>
</feature>
<accession>A0A0N1P3P0</accession>
<gene>
    <name evidence="8" type="ORF">AB675_413</name>
</gene>
<feature type="transmembrane region" description="Helical" evidence="6">
    <location>
        <begin position="466"/>
        <end position="486"/>
    </location>
</feature>
<dbReference type="Proteomes" id="UP000038010">
    <property type="component" value="Unassembled WGS sequence"/>
</dbReference>
<feature type="compositionally biased region" description="Basic and acidic residues" evidence="5">
    <location>
        <begin position="637"/>
        <end position="658"/>
    </location>
</feature>
<dbReference type="InterPro" id="IPR036259">
    <property type="entry name" value="MFS_trans_sf"/>
</dbReference>
<organism evidence="8 9">
    <name type="scientific">Cyphellophora attinorum</name>
    <dbReference type="NCBI Taxonomy" id="1664694"/>
    <lineage>
        <taxon>Eukaryota</taxon>
        <taxon>Fungi</taxon>
        <taxon>Dikarya</taxon>
        <taxon>Ascomycota</taxon>
        <taxon>Pezizomycotina</taxon>
        <taxon>Eurotiomycetes</taxon>
        <taxon>Chaetothyriomycetidae</taxon>
        <taxon>Chaetothyriales</taxon>
        <taxon>Cyphellophoraceae</taxon>
        <taxon>Cyphellophora</taxon>
    </lineage>
</organism>
<feature type="transmembrane region" description="Helical" evidence="6">
    <location>
        <begin position="335"/>
        <end position="363"/>
    </location>
</feature>
<protein>
    <submittedName>
        <fullName evidence="8">Putative MFS-type transporter YusP</fullName>
    </submittedName>
</protein>
<feature type="transmembrane region" description="Helical" evidence="6">
    <location>
        <begin position="532"/>
        <end position="559"/>
    </location>
</feature>
<keyword evidence="2 6" id="KW-0812">Transmembrane</keyword>
<evidence type="ECO:0000256" key="4">
    <source>
        <dbReference type="ARBA" id="ARBA00023136"/>
    </source>
</evidence>
<comment type="subcellular location">
    <subcellularLocation>
        <location evidence="1">Membrane</location>
        <topology evidence="1">Multi-pass membrane protein</topology>
    </subcellularLocation>
</comment>
<evidence type="ECO:0000313" key="9">
    <source>
        <dbReference type="Proteomes" id="UP000038010"/>
    </source>
</evidence>
<keyword evidence="4 6" id="KW-0472">Membrane</keyword>
<evidence type="ECO:0000256" key="6">
    <source>
        <dbReference type="SAM" id="Phobius"/>
    </source>
</evidence>
<feature type="transmembrane region" description="Helical" evidence="6">
    <location>
        <begin position="136"/>
        <end position="156"/>
    </location>
</feature>
<feature type="region of interest" description="Disordered" evidence="5">
    <location>
        <begin position="568"/>
        <end position="607"/>
    </location>
</feature>
<feature type="transmembrane region" description="Helical" evidence="6">
    <location>
        <begin position="400"/>
        <end position="422"/>
    </location>
</feature>
<feature type="transmembrane region" description="Helical" evidence="6">
    <location>
        <begin position="68"/>
        <end position="93"/>
    </location>
</feature>
<dbReference type="GO" id="GO:0022857">
    <property type="term" value="F:transmembrane transporter activity"/>
    <property type="evidence" value="ECO:0007669"/>
    <property type="project" value="InterPro"/>
</dbReference>
<feature type="compositionally biased region" description="Basic and acidic residues" evidence="5">
    <location>
        <begin position="568"/>
        <end position="580"/>
    </location>
</feature>
<evidence type="ECO:0000313" key="8">
    <source>
        <dbReference type="EMBL" id="KPI45540.1"/>
    </source>
</evidence>
<dbReference type="PANTHER" id="PTHR23501">
    <property type="entry name" value="MAJOR FACILITATOR SUPERFAMILY"/>
    <property type="match status" value="1"/>
</dbReference>